<feature type="signal peptide" evidence="2">
    <location>
        <begin position="1"/>
        <end position="21"/>
    </location>
</feature>
<dbReference type="AlphaFoldDB" id="A0A8G1RM66"/>
<sequence length="166" mass="18877">MRRHPTGWMVFVSTLPSLSLAQACQRKFNFFDIAQASTHRPFTYRERNLQLHLRRILHCISPRSEITHVIYNTNSSTLSYVSVFNSSRRMQFRTWPAAQLDSGGSVCSGMERFVWNEGGRFLLAVRKTEFKLCWLVFLGPVVALSLLGLGLGLGLFLGRCCCCLLV</sequence>
<feature type="transmembrane region" description="Helical" evidence="1">
    <location>
        <begin position="134"/>
        <end position="157"/>
    </location>
</feature>
<keyword evidence="4" id="KW-1185">Reference proteome</keyword>
<feature type="chain" id="PRO_5033989494" evidence="2">
    <location>
        <begin position="22"/>
        <end position="166"/>
    </location>
</feature>
<dbReference type="Proteomes" id="UP000249789">
    <property type="component" value="Unassembled WGS sequence"/>
</dbReference>
<dbReference type="VEuPathDB" id="FungiDB:BO72DRAFT_161663"/>
<evidence type="ECO:0000256" key="1">
    <source>
        <dbReference type="SAM" id="Phobius"/>
    </source>
</evidence>
<dbReference type="RefSeq" id="XP_040799840.1">
    <property type="nucleotide sequence ID" value="XM_040939314.1"/>
</dbReference>
<evidence type="ECO:0000313" key="4">
    <source>
        <dbReference type="Proteomes" id="UP000249789"/>
    </source>
</evidence>
<accession>A0A8G1RM66</accession>
<keyword evidence="1" id="KW-0472">Membrane</keyword>
<evidence type="ECO:0000313" key="3">
    <source>
        <dbReference type="EMBL" id="RAK75830.1"/>
    </source>
</evidence>
<evidence type="ECO:0000256" key="2">
    <source>
        <dbReference type="SAM" id="SignalP"/>
    </source>
</evidence>
<keyword evidence="1" id="KW-1133">Transmembrane helix</keyword>
<protein>
    <submittedName>
        <fullName evidence="3">Uncharacterized protein</fullName>
    </submittedName>
</protein>
<keyword evidence="1" id="KW-0812">Transmembrane</keyword>
<dbReference type="EMBL" id="KZ824654">
    <property type="protein sequence ID" value="RAK75830.1"/>
    <property type="molecule type" value="Genomic_DNA"/>
</dbReference>
<name>A0A8G1RM66_9EURO</name>
<dbReference type="GeneID" id="63856647"/>
<proteinExistence type="predicted"/>
<gene>
    <name evidence="3" type="ORF">BO72DRAFT_161663</name>
</gene>
<dbReference type="PROSITE" id="PS51257">
    <property type="entry name" value="PROKAR_LIPOPROTEIN"/>
    <property type="match status" value="1"/>
</dbReference>
<organism evidence="3 4">
    <name type="scientific">Aspergillus fijiensis CBS 313.89</name>
    <dbReference type="NCBI Taxonomy" id="1448319"/>
    <lineage>
        <taxon>Eukaryota</taxon>
        <taxon>Fungi</taxon>
        <taxon>Dikarya</taxon>
        <taxon>Ascomycota</taxon>
        <taxon>Pezizomycotina</taxon>
        <taxon>Eurotiomycetes</taxon>
        <taxon>Eurotiomycetidae</taxon>
        <taxon>Eurotiales</taxon>
        <taxon>Aspergillaceae</taxon>
        <taxon>Aspergillus</taxon>
    </lineage>
</organism>
<keyword evidence="2" id="KW-0732">Signal</keyword>
<reference evidence="3 4" key="1">
    <citation type="submission" date="2018-02" db="EMBL/GenBank/DDBJ databases">
        <title>The genomes of Aspergillus section Nigri reveals drivers in fungal speciation.</title>
        <authorList>
            <consortium name="DOE Joint Genome Institute"/>
            <person name="Vesth T.C."/>
            <person name="Nybo J."/>
            <person name="Theobald S."/>
            <person name="Brandl J."/>
            <person name="Frisvad J.C."/>
            <person name="Nielsen K.F."/>
            <person name="Lyhne E.K."/>
            <person name="Kogle M.E."/>
            <person name="Kuo A."/>
            <person name="Riley R."/>
            <person name="Clum A."/>
            <person name="Nolan M."/>
            <person name="Lipzen A."/>
            <person name="Salamov A."/>
            <person name="Henrissat B."/>
            <person name="Wiebenga A."/>
            <person name="De vries R.P."/>
            <person name="Grigoriev I.V."/>
            <person name="Mortensen U.H."/>
            <person name="Andersen M.R."/>
            <person name="Baker S.E."/>
        </authorList>
    </citation>
    <scope>NUCLEOTIDE SEQUENCE [LARGE SCALE GENOMIC DNA]</scope>
    <source>
        <strain evidence="3 4">CBS 313.89</strain>
    </source>
</reference>